<name>A0A1H0PTS0_9PSEU</name>
<dbReference type="PANTHER" id="PTHR11537:SF254">
    <property type="entry name" value="POTASSIUM VOLTAGE-GATED CHANNEL PROTEIN SHAB"/>
    <property type="match status" value="1"/>
</dbReference>
<sequence length="258" mass="28519">MSDTYAPGVRHSDPLEPRLSAWEERTDLPLTALAVVFLIGYAWQVLHTSASPTVVLWQEIGLWAIWAVFAVEYVIRFTLARRKGRFIWRHLFDLIVVALPMVRQLRALRLITILKVLNRRVGTTFRGRIGVYVAGTILLVGLSASLAVLDAERHDPDANITTFGDAVWWTMTTISTVGYGDRYPVTVEGRLVAAALMIGGIALLGVVTGVIASWFVQKIAGAEESIEESIRSEVKGLRAEIAELRTELKQAGGQISRP</sequence>
<evidence type="ECO:0000313" key="11">
    <source>
        <dbReference type="EMBL" id="SDP07926.1"/>
    </source>
</evidence>
<dbReference type="PANTHER" id="PTHR11537">
    <property type="entry name" value="VOLTAGE-GATED POTASSIUM CHANNEL"/>
    <property type="match status" value="1"/>
</dbReference>
<evidence type="ECO:0000259" key="10">
    <source>
        <dbReference type="Pfam" id="PF07885"/>
    </source>
</evidence>
<dbReference type="InterPro" id="IPR028325">
    <property type="entry name" value="VG_K_chnl"/>
</dbReference>
<feature type="transmembrane region" description="Helical" evidence="9">
    <location>
        <begin position="129"/>
        <end position="149"/>
    </location>
</feature>
<dbReference type="Gene3D" id="1.10.287.70">
    <property type="match status" value="1"/>
</dbReference>
<evidence type="ECO:0000256" key="1">
    <source>
        <dbReference type="ARBA" id="ARBA00004141"/>
    </source>
</evidence>
<dbReference type="Proteomes" id="UP000199651">
    <property type="component" value="Unassembled WGS sequence"/>
</dbReference>
<dbReference type="GO" id="GO:0005249">
    <property type="term" value="F:voltage-gated potassium channel activity"/>
    <property type="evidence" value="ECO:0007669"/>
    <property type="project" value="InterPro"/>
</dbReference>
<dbReference type="GO" id="GO:0008076">
    <property type="term" value="C:voltage-gated potassium channel complex"/>
    <property type="evidence" value="ECO:0007669"/>
    <property type="project" value="InterPro"/>
</dbReference>
<evidence type="ECO:0000256" key="5">
    <source>
        <dbReference type="ARBA" id="ARBA00023065"/>
    </source>
</evidence>
<dbReference type="Gene3D" id="1.20.5.110">
    <property type="match status" value="1"/>
</dbReference>
<evidence type="ECO:0000256" key="7">
    <source>
        <dbReference type="ARBA" id="ARBA00023303"/>
    </source>
</evidence>
<comment type="subcellular location">
    <subcellularLocation>
        <location evidence="1">Membrane</location>
        <topology evidence="1">Multi-pass membrane protein</topology>
    </subcellularLocation>
</comment>
<keyword evidence="7 11" id="KW-0407">Ion channel</keyword>
<gene>
    <name evidence="11" type="ORF">SAMN05192558_106249</name>
</gene>
<dbReference type="Pfam" id="PF07885">
    <property type="entry name" value="Ion_trans_2"/>
    <property type="match status" value="1"/>
</dbReference>
<keyword evidence="12" id="KW-1185">Reference proteome</keyword>
<dbReference type="InterPro" id="IPR027359">
    <property type="entry name" value="Volt_channel_dom_sf"/>
</dbReference>
<organism evidence="11 12">
    <name type="scientific">Actinokineospora alba</name>
    <dbReference type="NCBI Taxonomy" id="504798"/>
    <lineage>
        <taxon>Bacteria</taxon>
        <taxon>Bacillati</taxon>
        <taxon>Actinomycetota</taxon>
        <taxon>Actinomycetes</taxon>
        <taxon>Pseudonocardiales</taxon>
        <taxon>Pseudonocardiaceae</taxon>
        <taxon>Actinokineospora</taxon>
    </lineage>
</organism>
<keyword evidence="3 9" id="KW-0812">Transmembrane</keyword>
<dbReference type="SUPFAM" id="SSF81324">
    <property type="entry name" value="Voltage-gated potassium channels"/>
    <property type="match status" value="1"/>
</dbReference>
<evidence type="ECO:0000256" key="4">
    <source>
        <dbReference type="ARBA" id="ARBA00022989"/>
    </source>
</evidence>
<keyword evidence="6 9" id="KW-0472">Membrane</keyword>
<feature type="coiled-coil region" evidence="8">
    <location>
        <begin position="227"/>
        <end position="254"/>
    </location>
</feature>
<reference evidence="12" key="1">
    <citation type="submission" date="2016-10" db="EMBL/GenBank/DDBJ databases">
        <authorList>
            <person name="Varghese N."/>
            <person name="Submissions S."/>
        </authorList>
    </citation>
    <scope>NUCLEOTIDE SEQUENCE [LARGE SCALE GENOMIC DNA]</scope>
    <source>
        <strain evidence="12">IBRC-M 10655</strain>
    </source>
</reference>
<evidence type="ECO:0000256" key="9">
    <source>
        <dbReference type="SAM" id="Phobius"/>
    </source>
</evidence>
<proteinExistence type="predicted"/>
<keyword evidence="2" id="KW-0813">Transport</keyword>
<accession>A0A1H0PTS0</accession>
<dbReference type="STRING" id="504798.SAMN05421871_106203"/>
<evidence type="ECO:0000256" key="6">
    <source>
        <dbReference type="ARBA" id="ARBA00023136"/>
    </source>
</evidence>
<feature type="transmembrane region" description="Helical" evidence="9">
    <location>
        <begin position="28"/>
        <end position="48"/>
    </location>
</feature>
<dbReference type="EMBL" id="FNJB01000006">
    <property type="protein sequence ID" value="SDP07926.1"/>
    <property type="molecule type" value="Genomic_DNA"/>
</dbReference>
<keyword evidence="4 9" id="KW-1133">Transmembrane helix</keyword>
<dbReference type="PRINTS" id="PR00169">
    <property type="entry name" value="KCHANNEL"/>
</dbReference>
<protein>
    <submittedName>
        <fullName evidence="11">Voltage-gated potassium channel</fullName>
    </submittedName>
</protein>
<dbReference type="GO" id="GO:0001508">
    <property type="term" value="P:action potential"/>
    <property type="evidence" value="ECO:0007669"/>
    <property type="project" value="TreeGrafter"/>
</dbReference>
<dbReference type="Gene3D" id="1.20.120.350">
    <property type="entry name" value="Voltage-gated potassium channels. Chain C"/>
    <property type="match status" value="1"/>
</dbReference>
<dbReference type="RefSeq" id="WP_228769947.1">
    <property type="nucleotide sequence ID" value="NZ_FNDV01000006.1"/>
</dbReference>
<feature type="transmembrane region" description="Helical" evidence="9">
    <location>
        <begin position="191"/>
        <end position="216"/>
    </location>
</feature>
<feature type="domain" description="Potassium channel" evidence="10">
    <location>
        <begin position="150"/>
        <end position="216"/>
    </location>
</feature>
<evidence type="ECO:0000256" key="8">
    <source>
        <dbReference type="SAM" id="Coils"/>
    </source>
</evidence>
<evidence type="ECO:0000256" key="2">
    <source>
        <dbReference type="ARBA" id="ARBA00022448"/>
    </source>
</evidence>
<keyword evidence="5" id="KW-0406">Ion transport</keyword>
<feature type="transmembrane region" description="Helical" evidence="9">
    <location>
        <begin position="60"/>
        <end position="79"/>
    </location>
</feature>
<evidence type="ECO:0000256" key="3">
    <source>
        <dbReference type="ARBA" id="ARBA00022692"/>
    </source>
</evidence>
<keyword evidence="8" id="KW-0175">Coiled coil</keyword>
<evidence type="ECO:0000313" key="12">
    <source>
        <dbReference type="Proteomes" id="UP000199651"/>
    </source>
</evidence>
<dbReference type="InterPro" id="IPR013099">
    <property type="entry name" value="K_chnl_dom"/>
</dbReference>
<dbReference type="AlphaFoldDB" id="A0A1H0PTS0"/>